<name>A0A1F4SY32_UNCSA</name>
<dbReference type="EMBL" id="MEUB01000002">
    <property type="protein sequence ID" value="OGC25305.1"/>
    <property type="molecule type" value="Genomic_DNA"/>
</dbReference>
<reference evidence="1 2" key="1">
    <citation type="journal article" date="2016" name="Nat. Commun.">
        <title>Thousands of microbial genomes shed light on interconnected biogeochemical processes in an aquifer system.</title>
        <authorList>
            <person name="Anantharaman K."/>
            <person name="Brown C.T."/>
            <person name="Hug L.A."/>
            <person name="Sharon I."/>
            <person name="Castelle C.J."/>
            <person name="Probst A.J."/>
            <person name="Thomas B.C."/>
            <person name="Singh A."/>
            <person name="Wilkins M.J."/>
            <person name="Karaoz U."/>
            <person name="Brodie E.L."/>
            <person name="Williams K.H."/>
            <person name="Hubbard S.S."/>
            <person name="Banfield J.F."/>
        </authorList>
    </citation>
    <scope>NUCLEOTIDE SEQUENCE [LARGE SCALE GENOMIC DNA]</scope>
</reference>
<protein>
    <submittedName>
        <fullName evidence="1">Uncharacterized protein</fullName>
    </submittedName>
</protein>
<evidence type="ECO:0000313" key="2">
    <source>
        <dbReference type="Proteomes" id="UP000178417"/>
    </source>
</evidence>
<comment type="caution">
    <text evidence="1">The sequence shown here is derived from an EMBL/GenBank/DDBJ whole genome shotgun (WGS) entry which is preliminary data.</text>
</comment>
<proteinExistence type="predicted"/>
<sequence>MHCLSVRDAADIVSSMARALRGADQVPKLLDRLVSLDDEMITAKAHAIVALVERLSDDQ</sequence>
<accession>A0A1F4SY32</accession>
<organism evidence="1 2">
    <name type="scientific">candidate division WOR-1 bacterium RIFOXYB2_FULL_37_13</name>
    <dbReference type="NCBI Taxonomy" id="1802579"/>
    <lineage>
        <taxon>Bacteria</taxon>
        <taxon>Bacillati</taxon>
        <taxon>Saganbacteria</taxon>
    </lineage>
</organism>
<dbReference type="AlphaFoldDB" id="A0A1F4SY32"/>
<dbReference type="Proteomes" id="UP000178417">
    <property type="component" value="Unassembled WGS sequence"/>
</dbReference>
<gene>
    <name evidence="1" type="ORF">A2310_08975</name>
</gene>
<evidence type="ECO:0000313" key="1">
    <source>
        <dbReference type="EMBL" id="OGC25305.1"/>
    </source>
</evidence>